<evidence type="ECO:0000256" key="4">
    <source>
        <dbReference type="ARBA" id="ARBA00011062"/>
    </source>
</evidence>
<feature type="binding site" evidence="9">
    <location>
        <position position="40"/>
    </location>
    <ligand>
        <name>a divalent metal cation</name>
        <dbReference type="ChEBI" id="CHEBI:60240"/>
    </ligand>
</feature>
<comment type="function">
    <text evidence="9">Nucleotidase that shows phosphatase activity on nucleoside 5'-monophosphates.</text>
</comment>
<evidence type="ECO:0000256" key="5">
    <source>
        <dbReference type="ARBA" id="ARBA00022490"/>
    </source>
</evidence>
<feature type="binding site" evidence="9">
    <location>
        <position position="94"/>
    </location>
    <ligand>
        <name>a divalent metal cation</name>
        <dbReference type="ChEBI" id="CHEBI:60240"/>
    </ligand>
</feature>
<dbReference type="GO" id="GO:0000166">
    <property type="term" value="F:nucleotide binding"/>
    <property type="evidence" value="ECO:0007669"/>
    <property type="project" value="UniProtKB-KW"/>
</dbReference>
<dbReference type="NCBIfam" id="NF001490">
    <property type="entry name" value="PRK00346.1-4"/>
    <property type="match status" value="1"/>
</dbReference>
<dbReference type="AlphaFoldDB" id="A0A7M1LIE6"/>
<evidence type="ECO:0000256" key="6">
    <source>
        <dbReference type="ARBA" id="ARBA00022723"/>
    </source>
</evidence>
<dbReference type="GO" id="GO:0008253">
    <property type="term" value="F:5'-nucleotidase activity"/>
    <property type="evidence" value="ECO:0007669"/>
    <property type="project" value="UniProtKB-UniRule"/>
</dbReference>
<evidence type="ECO:0000256" key="8">
    <source>
        <dbReference type="ARBA" id="ARBA00022801"/>
    </source>
</evidence>
<dbReference type="Gene3D" id="3.40.1210.10">
    <property type="entry name" value="Survival protein SurE-like phosphatase/nucleotidase"/>
    <property type="match status" value="1"/>
</dbReference>
<dbReference type="FunFam" id="3.40.1210.10:FF:000001">
    <property type="entry name" value="5'/3'-nucleotidase SurE"/>
    <property type="match status" value="1"/>
</dbReference>
<comment type="cofactor">
    <cofactor evidence="2">
        <name>Mg(2+)</name>
        <dbReference type="ChEBI" id="CHEBI:18420"/>
    </cofactor>
</comment>
<evidence type="ECO:0000256" key="2">
    <source>
        <dbReference type="ARBA" id="ARBA00001946"/>
    </source>
</evidence>
<accession>A0A7M1LIE6</accession>
<dbReference type="GO" id="GO:0004309">
    <property type="term" value="F:exopolyphosphatase activity"/>
    <property type="evidence" value="ECO:0007669"/>
    <property type="project" value="TreeGrafter"/>
</dbReference>
<evidence type="ECO:0000259" key="10">
    <source>
        <dbReference type="Pfam" id="PF01975"/>
    </source>
</evidence>
<dbReference type="PANTHER" id="PTHR30457:SF12">
    <property type="entry name" value="5'_3'-NUCLEOTIDASE SURE"/>
    <property type="match status" value="1"/>
</dbReference>
<dbReference type="NCBIfam" id="TIGR00087">
    <property type="entry name" value="surE"/>
    <property type="match status" value="1"/>
</dbReference>
<dbReference type="GO" id="GO:0008254">
    <property type="term" value="F:3'-nucleotidase activity"/>
    <property type="evidence" value="ECO:0007669"/>
    <property type="project" value="TreeGrafter"/>
</dbReference>
<dbReference type="Proteomes" id="UP000594749">
    <property type="component" value="Chromosome"/>
</dbReference>
<evidence type="ECO:0000256" key="1">
    <source>
        <dbReference type="ARBA" id="ARBA00000815"/>
    </source>
</evidence>
<comment type="cofactor">
    <cofactor evidence="9">
        <name>a divalent metal cation</name>
        <dbReference type="ChEBI" id="CHEBI:60240"/>
    </cofactor>
    <text evidence="9">Binds 1 divalent metal cation per subunit.</text>
</comment>
<protein>
    <recommendedName>
        <fullName evidence="9">5'-nucleotidase SurE</fullName>
        <ecNumber evidence="9">3.1.3.5</ecNumber>
    </recommendedName>
    <alternativeName>
        <fullName evidence="9">Nucleoside 5'-monophosphate phosphohydrolase</fullName>
    </alternativeName>
</protein>
<dbReference type="InterPro" id="IPR002828">
    <property type="entry name" value="SurE-like_Pase/nucleotidase"/>
</dbReference>
<dbReference type="OrthoDB" id="9780815at2"/>
<comment type="subcellular location">
    <subcellularLocation>
        <location evidence="3 9">Cytoplasm</location>
    </subcellularLocation>
</comment>
<organism evidence="11 12">
    <name type="scientific">Campylobacter corcagiensis</name>
    <dbReference type="NCBI Taxonomy" id="1448857"/>
    <lineage>
        <taxon>Bacteria</taxon>
        <taxon>Pseudomonadati</taxon>
        <taxon>Campylobacterota</taxon>
        <taxon>Epsilonproteobacteria</taxon>
        <taxon>Campylobacterales</taxon>
        <taxon>Campylobacteraceae</taxon>
        <taxon>Campylobacter</taxon>
    </lineage>
</organism>
<keyword evidence="5 9" id="KW-0963">Cytoplasm</keyword>
<reference evidence="11 12" key="1">
    <citation type="submission" date="2020-10" db="EMBL/GenBank/DDBJ databases">
        <title>Campylobacter and Helicobacter PacBio genomes.</title>
        <authorList>
            <person name="Lane C."/>
        </authorList>
    </citation>
    <scope>NUCLEOTIDE SEQUENCE [LARGE SCALE GENOMIC DNA]</scope>
    <source>
        <strain evidence="11 12">2016D-0077</strain>
    </source>
</reference>
<comment type="catalytic activity">
    <reaction evidence="1 9">
        <text>a ribonucleoside 5'-phosphate + H2O = a ribonucleoside + phosphate</text>
        <dbReference type="Rhea" id="RHEA:12484"/>
        <dbReference type="ChEBI" id="CHEBI:15377"/>
        <dbReference type="ChEBI" id="CHEBI:18254"/>
        <dbReference type="ChEBI" id="CHEBI:43474"/>
        <dbReference type="ChEBI" id="CHEBI:58043"/>
        <dbReference type="EC" id="3.1.3.5"/>
    </reaction>
</comment>
<keyword evidence="7 9" id="KW-0547">Nucleotide-binding</keyword>
<dbReference type="InterPro" id="IPR030048">
    <property type="entry name" value="SurE"/>
</dbReference>
<name>A0A7M1LIE6_9BACT</name>
<proteinExistence type="inferred from homology"/>
<dbReference type="SUPFAM" id="SSF64167">
    <property type="entry name" value="SurE-like"/>
    <property type="match status" value="1"/>
</dbReference>
<dbReference type="PANTHER" id="PTHR30457">
    <property type="entry name" value="5'-NUCLEOTIDASE SURE"/>
    <property type="match status" value="1"/>
</dbReference>
<sequence length="257" mass="28317">MREILITNDDGFEAEGLLELAKSLKSKYKVTVIAPSIEKSACAHSITITKPLRLIKLDDNFFKVDDGTPADCIFLGLHSLFRDKKPDLIISGINHGANMAEDITYSGTCGGAMEGVLQGVSSLAVSQLYIADSLIKYGFDLACDITLDLVDKIFKDGFPLPEKKLLNLNIPAVSKSDFKGLKVTHAGEKEYYTDATLAKNPRGVEYYWLGQNSMNFDASKNSGSDLEAVFSGYASLTPITLNLTEYKELQRLKEWLK</sequence>
<feature type="binding site" evidence="9">
    <location>
        <position position="9"/>
    </location>
    <ligand>
        <name>a divalent metal cation</name>
        <dbReference type="ChEBI" id="CHEBI:60240"/>
    </ligand>
</feature>
<feature type="binding site" evidence="9">
    <location>
        <position position="10"/>
    </location>
    <ligand>
        <name>a divalent metal cation</name>
        <dbReference type="ChEBI" id="CHEBI:60240"/>
    </ligand>
</feature>
<dbReference type="NCBIfam" id="NF001494">
    <property type="entry name" value="PRK00346.2-4"/>
    <property type="match status" value="1"/>
</dbReference>
<keyword evidence="6 9" id="KW-0479">Metal-binding</keyword>
<keyword evidence="8 9" id="KW-0378">Hydrolase</keyword>
<dbReference type="RefSeq" id="WP_025802535.1">
    <property type="nucleotide sequence ID" value="NZ_CP053842.1"/>
</dbReference>
<dbReference type="GO" id="GO:0046872">
    <property type="term" value="F:metal ion binding"/>
    <property type="evidence" value="ECO:0007669"/>
    <property type="project" value="UniProtKB-UniRule"/>
</dbReference>
<evidence type="ECO:0000256" key="9">
    <source>
        <dbReference type="HAMAP-Rule" id="MF_00060"/>
    </source>
</evidence>
<evidence type="ECO:0000313" key="12">
    <source>
        <dbReference type="Proteomes" id="UP000594749"/>
    </source>
</evidence>
<gene>
    <name evidence="9 11" type="primary">surE</name>
    <name evidence="11" type="ORF">IMC76_02675</name>
</gene>
<dbReference type="HAMAP" id="MF_00060">
    <property type="entry name" value="SurE"/>
    <property type="match status" value="1"/>
</dbReference>
<dbReference type="GO" id="GO:0005737">
    <property type="term" value="C:cytoplasm"/>
    <property type="evidence" value="ECO:0007669"/>
    <property type="project" value="UniProtKB-SubCell"/>
</dbReference>
<feature type="domain" description="Survival protein SurE-like phosphatase/nucleotidase" evidence="10">
    <location>
        <begin position="4"/>
        <end position="191"/>
    </location>
</feature>
<evidence type="ECO:0000313" key="11">
    <source>
        <dbReference type="EMBL" id="QOQ87734.1"/>
    </source>
</evidence>
<dbReference type="InterPro" id="IPR036523">
    <property type="entry name" value="SurE-like_sf"/>
</dbReference>
<keyword evidence="12" id="KW-1185">Reference proteome</keyword>
<dbReference type="Pfam" id="PF01975">
    <property type="entry name" value="SurE"/>
    <property type="match status" value="1"/>
</dbReference>
<dbReference type="EMBL" id="CP063078">
    <property type="protein sequence ID" value="QOQ87734.1"/>
    <property type="molecule type" value="Genomic_DNA"/>
</dbReference>
<evidence type="ECO:0000256" key="3">
    <source>
        <dbReference type="ARBA" id="ARBA00004496"/>
    </source>
</evidence>
<comment type="similarity">
    <text evidence="4 9">Belongs to the SurE nucleotidase family.</text>
</comment>
<evidence type="ECO:0000256" key="7">
    <source>
        <dbReference type="ARBA" id="ARBA00022741"/>
    </source>
</evidence>
<dbReference type="EC" id="3.1.3.5" evidence="9"/>